<dbReference type="PANTHER" id="PTHR38398">
    <property type="entry name" value="EXPRESSED PROTEIN"/>
    <property type="match status" value="1"/>
</dbReference>
<dbReference type="eggNOG" id="ENOG502S7FJ">
    <property type="taxonomic scope" value="Eukaryota"/>
</dbReference>
<reference evidence="1 2" key="1">
    <citation type="journal article" date="2013" name="Proc. Natl. Acad. Sci. U.S.A.">
        <title>Fine-scale variation in meiotic recombination in Mimulus inferred from population shotgun sequencing.</title>
        <authorList>
            <person name="Hellsten U."/>
            <person name="Wright K.M."/>
            <person name="Jenkins J."/>
            <person name="Shu S."/>
            <person name="Yuan Y."/>
            <person name="Wessler S.R."/>
            <person name="Schmutz J."/>
            <person name="Willis J.H."/>
            <person name="Rokhsar D.S."/>
        </authorList>
    </citation>
    <scope>NUCLEOTIDE SEQUENCE [LARGE SCALE GENOMIC DNA]</scope>
    <source>
        <strain evidence="2">cv. DUN x IM62</strain>
    </source>
</reference>
<protein>
    <submittedName>
        <fullName evidence="1">Uncharacterized protein</fullName>
    </submittedName>
</protein>
<keyword evidence="2" id="KW-1185">Reference proteome</keyword>
<accession>A0A022Q395</accession>
<dbReference type="PANTHER" id="PTHR38398:SF1">
    <property type="entry name" value="EXPRESSED PROTEIN"/>
    <property type="match status" value="1"/>
</dbReference>
<evidence type="ECO:0000313" key="1">
    <source>
        <dbReference type="EMBL" id="EYU23147.1"/>
    </source>
</evidence>
<evidence type="ECO:0000313" key="2">
    <source>
        <dbReference type="Proteomes" id="UP000030748"/>
    </source>
</evidence>
<organism evidence="1 2">
    <name type="scientific">Erythranthe guttata</name>
    <name type="common">Yellow monkey flower</name>
    <name type="synonym">Mimulus guttatus</name>
    <dbReference type="NCBI Taxonomy" id="4155"/>
    <lineage>
        <taxon>Eukaryota</taxon>
        <taxon>Viridiplantae</taxon>
        <taxon>Streptophyta</taxon>
        <taxon>Embryophyta</taxon>
        <taxon>Tracheophyta</taxon>
        <taxon>Spermatophyta</taxon>
        <taxon>Magnoliopsida</taxon>
        <taxon>eudicotyledons</taxon>
        <taxon>Gunneridae</taxon>
        <taxon>Pentapetalae</taxon>
        <taxon>asterids</taxon>
        <taxon>lamiids</taxon>
        <taxon>Lamiales</taxon>
        <taxon>Phrymaceae</taxon>
        <taxon>Erythranthe</taxon>
    </lineage>
</organism>
<sequence length="70" mass="7459">MVSKVGETTVVKGMSNEKKIVTNYNKCNKGKNSKFKRSTSNLEDDGLSAAIFFIACIACTPSPGPGPPSY</sequence>
<proteinExistence type="predicted"/>
<name>A0A022Q395_ERYGU</name>
<gene>
    <name evidence="1" type="ORF">MIMGU_mgv1a020081mg</name>
</gene>
<dbReference type="EMBL" id="KI632182">
    <property type="protein sequence ID" value="EYU23147.1"/>
    <property type="molecule type" value="Genomic_DNA"/>
</dbReference>
<dbReference type="PhylomeDB" id="A0A022Q395"/>
<dbReference type="AlphaFoldDB" id="A0A022Q395"/>
<dbReference type="Proteomes" id="UP000030748">
    <property type="component" value="Unassembled WGS sequence"/>
</dbReference>